<dbReference type="InterPro" id="IPR018060">
    <property type="entry name" value="HTH_AraC"/>
</dbReference>
<dbReference type="NCBIfam" id="TIGR00589">
    <property type="entry name" value="ogt"/>
    <property type="match status" value="1"/>
</dbReference>
<dbReference type="AlphaFoldDB" id="A0A7W9T2F1"/>
<dbReference type="GO" id="GO:0003908">
    <property type="term" value="F:methylated-DNA-[protein]-cysteine S-methyltransferase activity"/>
    <property type="evidence" value="ECO:0007669"/>
    <property type="project" value="UniProtKB-EC"/>
</dbReference>
<evidence type="ECO:0000256" key="10">
    <source>
        <dbReference type="ARBA" id="ARBA00049348"/>
    </source>
</evidence>
<dbReference type="Pfam" id="PF12833">
    <property type="entry name" value="HTH_18"/>
    <property type="match status" value="1"/>
</dbReference>
<dbReference type="SUPFAM" id="SSF53155">
    <property type="entry name" value="Methylated DNA-protein cysteine methyltransferase domain"/>
    <property type="match status" value="1"/>
</dbReference>
<evidence type="ECO:0000313" key="13">
    <source>
        <dbReference type="Proteomes" id="UP000532746"/>
    </source>
</evidence>
<comment type="similarity">
    <text evidence="2">Belongs to the MGMT family.</text>
</comment>
<evidence type="ECO:0000256" key="8">
    <source>
        <dbReference type="ARBA" id="ARBA00023163"/>
    </source>
</evidence>
<dbReference type="SUPFAM" id="SSF46767">
    <property type="entry name" value="Methylated DNA-protein cysteine methyltransferase, C-terminal domain"/>
    <property type="match status" value="1"/>
</dbReference>
<dbReference type="InterPro" id="IPR001497">
    <property type="entry name" value="MethylDNA_cys_MeTrfase_AS"/>
</dbReference>
<dbReference type="PANTHER" id="PTHR10815:SF13">
    <property type="entry name" value="METHYLATED-DNA--PROTEIN-CYSTEINE METHYLTRANSFERASE"/>
    <property type="match status" value="1"/>
</dbReference>
<feature type="domain" description="HTH araC/xylS-type" evidence="11">
    <location>
        <begin position="14"/>
        <end position="111"/>
    </location>
</feature>
<dbReference type="EC" id="2.1.1.63" evidence="3"/>
<dbReference type="PROSITE" id="PS01124">
    <property type="entry name" value="HTH_ARAC_FAMILY_2"/>
    <property type="match status" value="1"/>
</dbReference>
<dbReference type="Proteomes" id="UP000532746">
    <property type="component" value="Unassembled WGS sequence"/>
</dbReference>
<dbReference type="GO" id="GO:0032259">
    <property type="term" value="P:methylation"/>
    <property type="evidence" value="ECO:0007669"/>
    <property type="project" value="UniProtKB-KW"/>
</dbReference>
<keyword evidence="4 12" id="KW-0489">Methyltransferase</keyword>
<comment type="caution">
    <text evidence="12">The sequence shown here is derived from an EMBL/GenBank/DDBJ whole genome shotgun (WGS) entry which is preliminary data.</text>
</comment>
<name>A0A7W9T2F1_9BACT</name>
<dbReference type="SMART" id="SM00342">
    <property type="entry name" value="HTH_ARAC"/>
    <property type="match status" value="1"/>
</dbReference>
<accession>A0A7W9T2F1</accession>
<dbReference type="PANTHER" id="PTHR10815">
    <property type="entry name" value="METHYLATED-DNA--PROTEIN-CYSTEINE METHYLTRANSFERASE"/>
    <property type="match status" value="1"/>
</dbReference>
<evidence type="ECO:0000259" key="11">
    <source>
        <dbReference type="PROSITE" id="PS01124"/>
    </source>
</evidence>
<proteinExistence type="inferred from homology"/>
<dbReference type="InterPro" id="IPR036631">
    <property type="entry name" value="MGMT_N_sf"/>
</dbReference>
<dbReference type="EMBL" id="JACHGG010000003">
    <property type="protein sequence ID" value="MBB6059730.1"/>
    <property type="molecule type" value="Genomic_DNA"/>
</dbReference>
<evidence type="ECO:0000256" key="1">
    <source>
        <dbReference type="ARBA" id="ARBA00001286"/>
    </source>
</evidence>
<dbReference type="SUPFAM" id="SSF46689">
    <property type="entry name" value="Homeodomain-like"/>
    <property type="match status" value="1"/>
</dbReference>
<dbReference type="GO" id="GO:0006281">
    <property type="term" value="P:DNA repair"/>
    <property type="evidence" value="ECO:0007669"/>
    <property type="project" value="UniProtKB-KW"/>
</dbReference>
<dbReference type="GO" id="GO:0003700">
    <property type="term" value="F:DNA-binding transcription factor activity"/>
    <property type="evidence" value="ECO:0007669"/>
    <property type="project" value="InterPro"/>
</dbReference>
<keyword evidence="7" id="KW-0805">Transcription regulation</keyword>
<gene>
    <name evidence="12" type="ORF">HNQ93_002590</name>
</gene>
<dbReference type="Gene3D" id="1.10.10.60">
    <property type="entry name" value="Homeodomain-like"/>
    <property type="match status" value="1"/>
</dbReference>
<reference evidence="12 13" key="1">
    <citation type="submission" date="2020-08" db="EMBL/GenBank/DDBJ databases">
        <title>Genomic Encyclopedia of Type Strains, Phase IV (KMG-IV): sequencing the most valuable type-strain genomes for metagenomic binning, comparative biology and taxonomic classification.</title>
        <authorList>
            <person name="Goeker M."/>
        </authorList>
    </citation>
    <scope>NUCLEOTIDE SEQUENCE [LARGE SCALE GENOMIC DNA]</scope>
    <source>
        <strain evidence="12 13">DSM 26718</strain>
    </source>
</reference>
<evidence type="ECO:0000256" key="5">
    <source>
        <dbReference type="ARBA" id="ARBA00022679"/>
    </source>
</evidence>
<dbReference type="PROSITE" id="PS00374">
    <property type="entry name" value="MGMT"/>
    <property type="match status" value="1"/>
</dbReference>
<evidence type="ECO:0000256" key="7">
    <source>
        <dbReference type="ARBA" id="ARBA00023015"/>
    </source>
</evidence>
<dbReference type="Gene3D" id="3.30.160.70">
    <property type="entry name" value="Methylated DNA-protein cysteine methyltransferase domain"/>
    <property type="match status" value="1"/>
</dbReference>
<keyword evidence="5 12" id="KW-0808">Transferase</keyword>
<sequence length="294" mass="32179">MSSAQADLDYARVEQAIAYIARHFTAHPTLNEIAAHVHLSPFHFTRLFTRWAGTSPQRFLRFLTKEYARQVLLESGDALTATCQAGFSSPSRFHDLFVTYEALTPAEYRAQAAGLTIRYGFHPTPFGECLLSLTDRGICGLTFQAVSEREAALTQLRLNWPRATLQLGEAETSAVARQLFATEPTAKHSFSVLLKGTNFQIKVWEALLRIPAGGLVSYRDVAAAVGQPRASQAVGGAVGANPIGYLIPCHRVIQQHGGPGGYRWGLARKQALLGWEAARREALHGQAVPELALE</sequence>
<comment type="catalytic activity">
    <reaction evidence="10">
        <text>a 6-O-methyl-2'-deoxyguanosine in DNA + L-cysteinyl-[protein] = S-methyl-L-cysteinyl-[protein] + a 2'-deoxyguanosine in DNA</text>
        <dbReference type="Rhea" id="RHEA:24000"/>
        <dbReference type="Rhea" id="RHEA-COMP:10131"/>
        <dbReference type="Rhea" id="RHEA-COMP:10132"/>
        <dbReference type="Rhea" id="RHEA-COMP:11367"/>
        <dbReference type="Rhea" id="RHEA-COMP:11368"/>
        <dbReference type="ChEBI" id="CHEBI:29950"/>
        <dbReference type="ChEBI" id="CHEBI:82612"/>
        <dbReference type="ChEBI" id="CHEBI:85445"/>
        <dbReference type="ChEBI" id="CHEBI:85448"/>
        <dbReference type="EC" id="2.1.1.63"/>
    </reaction>
</comment>
<keyword evidence="6" id="KW-0227">DNA damage</keyword>
<dbReference type="InterPro" id="IPR036388">
    <property type="entry name" value="WH-like_DNA-bd_sf"/>
</dbReference>
<comment type="catalytic activity">
    <reaction evidence="1">
        <text>a 4-O-methyl-thymidine in DNA + L-cysteinyl-[protein] = a thymidine in DNA + S-methyl-L-cysteinyl-[protein]</text>
        <dbReference type="Rhea" id="RHEA:53428"/>
        <dbReference type="Rhea" id="RHEA-COMP:10131"/>
        <dbReference type="Rhea" id="RHEA-COMP:10132"/>
        <dbReference type="Rhea" id="RHEA-COMP:13555"/>
        <dbReference type="Rhea" id="RHEA-COMP:13556"/>
        <dbReference type="ChEBI" id="CHEBI:29950"/>
        <dbReference type="ChEBI" id="CHEBI:82612"/>
        <dbReference type="ChEBI" id="CHEBI:137386"/>
        <dbReference type="ChEBI" id="CHEBI:137387"/>
        <dbReference type="EC" id="2.1.1.63"/>
    </reaction>
</comment>
<organism evidence="12 13">
    <name type="scientific">Hymenobacter luteus</name>
    <dbReference type="NCBI Taxonomy" id="1411122"/>
    <lineage>
        <taxon>Bacteria</taxon>
        <taxon>Pseudomonadati</taxon>
        <taxon>Bacteroidota</taxon>
        <taxon>Cytophagia</taxon>
        <taxon>Cytophagales</taxon>
        <taxon>Hymenobacteraceae</taxon>
        <taxon>Hymenobacter</taxon>
    </lineage>
</organism>
<dbReference type="FunFam" id="1.10.10.10:FF:000214">
    <property type="entry name" value="Methylated-DNA--protein-cysteine methyltransferase"/>
    <property type="match status" value="1"/>
</dbReference>
<evidence type="ECO:0000256" key="4">
    <source>
        <dbReference type="ARBA" id="ARBA00022603"/>
    </source>
</evidence>
<dbReference type="Pfam" id="PF01035">
    <property type="entry name" value="DNA_binding_1"/>
    <property type="match status" value="1"/>
</dbReference>
<evidence type="ECO:0000313" key="12">
    <source>
        <dbReference type="EMBL" id="MBB6059730.1"/>
    </source>
</evidence>
<dbReference type="InterPro" id="IPR009057">
    <property type="entry name" value="Homeodomain-like_sf"/>
</dbReference>
<evidence type="ECO:0000256" key="2">
    <source>
        <dbReference type="ARBA" id="ARBA00008711"/>
    </source>
</evidence>
<dbReference type="GO" id="GO:0043565">
    <property type="term" value="F:sequence-specific DNA binding"/>
    <property type="evidence" value="ECO:0007669"/>
    <property type="project" value="InterPro"/>
</dbReference>
<dbReference type="CDD" id="cd06445">
    <property type="entry name" value="ATase"/>
    <property type="match status" value="1"/>
</dbReference>
<protein>
    <recommendedName>
        <fullName evidence="3">methylated-DNA--[protein]-cysteine S-methyltransferase</fullName>
        <ecNumber evidence="3">2.1.1.63</ecNumber>
    </recommendedName>
</protein>
<dbReference type="InterPro" id="IPR014048">
    <property type="entry name" value="MethylDNA_cys_MeTrfase_DNA-bd"/>
</dbReference>
<keyword evidence="8" id="KW-0804">Transcription</keyword>
<keyword evidence="9" id="KW-0234">DNA repair</keyword>
<keyword evidence="13" id="KW-1185">Reference proteome</keyword>
<dbReference type="InterPro" id="IPR036217">
    <property type="entry name" value="MethylDNA_cys_MeTrfase_DNAb"/>
</dbReference>
<dbReference type="RefSeq" id="WP_183403823.1">
    <property type="nucleotide sequence ID" value="NZ_JACHGG010000003.1"/>
</dbReference>
<evidence type="ECO:0000256" key="9">
    <source>
        <dbReference type="ARBA" id="ARBA00023204"/>
    </source>
</evidence>
<dbReference type="Gene3D" id="1.10.10.10">
    <property type="entry name" value="Winged helix-like DNA-binding domain superfamily/Winged helix DNA-binding domain"/>
    <property type="match status" value="1"/>
</dbReference>
<evidence type="ECO:0000256" key="3">
    <source>
        <dbReference type="ARBA" id="ARBA00011918"/>
    </source>
</evidence>
<evidence type="ECO:0000256" key="6">
    <source>
        <dbReference type="ARBA" id="ARBA00022763"/>
    </source>
</evidence>